<reference evidence="2 3" key="1">
    <citation type="submission" date="2019-06" db="EMBL/GenBank/DDBJ databases">
        <title>Draft genomes of female and male turbot (Scophthalmus maximus).</title>
        <authorList>
            <person name="Xu H."/>
            <person name="Xu X.-W."/>
            <person name="Shao C."/>
            <person name="Chen S."/>
        </authorList>
    </citation>
    <scope>NUCLEOTIDE SEQUENCE [LARGE SCALE GENOMIC DNA]</scope>
    <source>
        <strain evidence="2">Ysfricsl-2016a</strain>
        <tissue evidence="2">Blood</tissue>
    </source>
</reference>
<proteinExistence type="predicted"/>
<feature type="region of interest" description="Disordered" evidence="1">
    <location>
        <begin position="40"/>
        <end position="75"/>
    </location>
</feature>
<sequence>MTQLSAAALGAVMRRGAQSDDGDTCRRSFRLPEIWLDQSRHREDSQCQDQSCGADETDHYDSRPLFSPNTPDFPLTPKLTALHIDPLLNGGQTMAG</sequence>
<evidence type="ECO:0000313" key="2">
    <source>
        <dbReference type="EMBL" id="KAF0034463.1"/>
    </source>
</evidence>
<feature type="region of interest" description="Disordered" evidence="1">
    <location>
        <begin position="1"/>
        <end position="25"/>
    </location>
</feature>
<comment type="caution">
    <text evidence="2">The sequence shown here is derived from an EMBL/GenBank/DDBJ whole genome shotgun (WGS) entry which is preliminary data.</text>
</comment>
<protein>
    <submittedName>
        <fullName evidence="2">Uncharacterized protein</fullName>
    </submittedName>
</protein>
<dbReference type="AlphaFoldDB" id="A0A6A4SK05"/>
<evidence type="ECO:0000256" key="1">
    <source>
        <dbReference type="SAM" id="MobiDB-lite"/>
    </source>
</evidence>
<dbReference type="Proteomes" id="UP000438429">
    <property type="component" value="Unassembled WGS sequence"/>
</dbReference>
<gene>
    <name evidence="2" type="ORF">F2P81_012221</name>
</gene>
<name>A0A6A4SK05_SCOMX</name>
<dbReference type="EMBL" id="VEVO01000011">
    <property type="protein sequence ID" value="KAF0034463.1"/>
    <property type="molecule type" value="Genomic_DNA"/>
</dbReference>
<organism evidence="2 3">
    <name type="scientific">Scophthalmus maximus</name>
    <name type="common">Turbot</name>
    <name type="synonym">Psetta maxima</name>
    <dbReference type="NCBI Taxonomy" id="52904"/>
    <lineage>
        <taxon>Eukaryota</taxon>
        <taxon>Metazoa</taxon>
        <taxon>Chordata</taxon>
        <taxon>Craniata</taxon>
        <taxon>Vertebrata</taxon>
        <taxon>Euteleostomi</taxon>
        <taxon>Actinopterygii</taxon>
        <taxon>Neopterygii</taxon>
        <taxon>Teleostei</taxon>
        <taxon>Neoteleostei</taxon>
        <taxon>Acanthomorphata</taxon>
        <taxon>Carangaria</taxon>
        <taxon>Pleuronectiformes</taxon>
        <taxon>Pleuronectoidei</taxon>
        <taxon>Scophthalmidae</taxon>
        <taxon>Scophthalmus</taxon>
    </lineage>
</organism>
<evidence type="ECO:0000313" key="3">
    <source>
        <dbReference type="Proteomes" id="UP000438429"/>
    </source>
</evidence>
<accession>A0A6A4SK05</accession>